<evidence type="ECO:0000313" key="3">
    <source>
        <dbReference type="Proteomes" id="UP000287651"/>
    </source>
</evidence>
<dbReference type="GO" id="GO:0020037">
    <property type="term" value="F:heme binding"/>
    <property type="evidence" value="ECO:0007669"/>
    <property type="project" value="InterPro"/>
</dbReference>
<dbReference type="SUPFAM" id="SSF48113">
    <property type="entry name" value="Heme-dependent peroxidases"/>
    <property type="match status" value="1"/>
</dbReference>
<organism evidence="2 3">
    <name type="scientific">Ensete ventricosum</name>
    <name type="common">Abyssinian banana</name>
    <name type="synonym">Musa ensete</name>
    <dbReference type="NCBI Taxonomy" id="4639"/>
    <lineage>
        <taxon>Eukaryota</taxon>
        <taxon>Viridiplantae</taxon>
        <taxon>Streptophyta</taxon>
        <taxon>Embryophyta</taxon>
        <taxon>Tracheophyta</taxon>
        <taxon>Spermatophyta</taxon>
        <taxon>Magnoliopsida</taxon>
        <taxon>Liliopsida</taxon>
        <taxon>Zingiberales</taxon>
        <taxon>Musaceae</taxon>
        <taxon>Ensete</taxon>
    </lineage>
</organism>
<reference evidence="2 3" key="1">
    <citation type="journal article" date="2014" name="Agronomy (Basel)">
        <title>A Draft Genome Sequence for Ensete ventricosum, the Drought-Tolerant Tree Against Hunger.</title>
        <authorList>
            <person name="Harrison J."/>
            <person name="Moore K.A."/>
            <person name="Paszkiewicz K."/>
            <person name="Jones T."/>
            <person name="Grant M."/>
            <person name="Ambacheew D."/>
            <person name="Muzemil S."/>
            <person name="Studholme D.J."/>
        </authorList>
    </citation>
    <scope>NUCLEOTIDE SEQUENCE [LARGE SCALE GENOMIC DNA]</scope>
</reference>
<name>A0A426YLC3_ENSVE</name>
<dbReference type="EMBL" id="AMZH03011621">
    <property type="protein sequence ID" value="RRT52525.1"/>
    <property type="molecule type" value="Genomic_DNA"/>
</dbReference>
<sequence length="89" mass="9766">MPVLCASSDPAQLRSAREDIKELLKTTFCHPILEIVALSGAHTLGRARPERSGWGKPETKYTGISIEYDPKTIAAEPFVAAKYSYGETK</sequence>
<evidence type="ECO:0008006" key="4">
    <source>
        <dbReference type="Google" id="ProtNLM"/>
    </source>
</evidence>
<feature type="non-terminal residue" evidence="2">
    <location>
        <position position="89"/>
    </location>
</feature>
<dbReference type="GO" id="GO:0004601">
    <property type="term" value="F:peroxidase activity"/>
    <property type="evidence" value="ECO:0007669"/>
    <property type="project" value="InterPro"/>
</dbReference>
<comment type="caution">
    <text evidence="2">The sequence shown here is derived from an EMBL/GenBank/DDBJ whole genome shotgun (WGS) entry which is preliminary data.</text>
</comment>
<proteinExistence type="predicted"/>
<keyword evidence="1" id="KW-0106">Calcium</keyword>
<dbReference type="Proteomes" id="UP000287651">
    <property type="component" value="Unassembled WGS sequence"/>
</dbReference>
<dbReference type="InterPro" id="IPR010255">
    <property type="entry name" value="Haem_peroxidase_sf"/>
</dbReference>
<dbReference type="Gene3D" id="1.10.420.10">
    <property type="entry name" value="Peroxidase, domain 2"/>
    <property type="match status" value="1"/>
</dbReference>
<dbReference type="AlphaFoldDB" id="A0A426YLC3"/>
<evidence type="ECO:0000313" key="2">
    <source>
        <dbReference type="EMBL" id="RRT52525.1"/>
    </source>
</evidence>
<accession>A0A426YLC3</accession>
<gene>
    <name evidence="2" type="ORF">B296_00043580</name>
</gene>
<dbReference type="GO" id="GO:0006979">
    <property type="term" value="P:response to oxidative stress"/>
    <property type="evidence" value="ECO:0007669"/>
    <property type="project" value="InterPro"/>
</dbReference>
<evidence type="ECO:0000256" key="1">
    <source>
        <dbReference type="ARBA" id="ARBA00022837"/>
    </source>
</evidence>
<protein>
    <recommendedName>
        <fullName evidence="4">Plant heme peroxidase family profile domain-containing protein</fullName>
    </recommendedName>
</protein>